<evidence type="ECO:0000259" key="4">
    <source>
        <dbReference type="PROSITE" id="PS50279"/>
    </source>
</evidence>
<accession>A0A7R9FH15</accession>
<evidence type="ECO:0000256" key="2">
    <source>
        <dbReference type="ARBA" id="ARBA00022900"/>
    </source>
</evidence>
<evidence type="ECO:0000256" key="3">
    <source>
        <dbReference type="ARBA" id="ARBA00023157"/>
    </source>
</evidence>
<dbReference type="InterPro" id="IPR020901">
    <property type="entry name" value="Prtase_inh_Kunz-CS"/>
</dbReference>
<dbReference type="SMART" id="SM00131">
    <property type="entry name" value="KU"/>
    <property type="match status" value="3"/>
</dbReference>
<dbReference type="PANTHER" id="PTHR10083:SF374">
    <property type="entry name" value="BPTI_KUNITZ INHIBITOR DOMAIN-CONTAINING PROTEIN"/>
    <property type="match status" value="1"/>
</dbReference>
<name>A0A7R9FH15_9NEOP</name>
<dbReference type="InterPro" id="IPR050098">
    <property type="entry name" value="TFPI/VKTCI-like"/>
</dbReference>
<dbReference type="CDD" id="cd00109">
    <property type="entry name" value="Kunitz-type"/>
    <property type="match status" value="1"/>
</dbReference>
<reference evidence="5" key="1">
    <citation type="submission" date="2020-11" db="EMBL/GenBank/DDBJ databases">
        <authorList>
            <person name="Tran Van P."/>
        </authorList>
    </citation>
    <scope>NUCLEOTIDE SEQUENCE</scope>
</reference>
<protein>
    <recommendedName>
        <fullName evidence="4">BPTI/Kunitz inhibitor domain-containing protein</fullName>
    </recommendedName>
</protein>
<dbReference type="InterPro" id="IPR036880">
    <property type="entry name" value="Kunitz_BPTI_sf"/>
</dbReference>
<keyword evidence="3" id="KW-1015">Disulfide bond</keyword>
<dbReference type="EMBL" id="OE000313">
    <property type="protein sequence ID" value="CAD7453342.1"/>
    <property type="molecule type" value="Genomic_DNA"/>
</dbReference>
<keyword evidence="2" id="KW-0722">Serine protease inhibitor</keyword>
<dbReference type="PROSITE" id="PS50279">
    <property type="entry name" value="BPTI_KUNITZ_2"/>
    <property type="match status" value="3"/>
</dbReference>
<sequence length="259" mass="29172">MPPERSLLGNVKQEEELILSLIPADKYIHFHGQRGINANTTVPTVDSSFHLLTRLYRCTGLRASRIICDVMFFPCEFLGRRPAEKYSKTWTPACSCSEPPETGLCKALFNRYYYDYENHTCYEFIYGGCGGNCNNYEIESCALPPVSGRCLAYMPRYYFDPETKSCARFIYGGCLGNCNKFISDDSKAIVLSEGSTLADICLLPADVGPCRAAKPRYYYDTEAKACVKFRYGGCYGNCNNFATVEKCEMACPTKIKSFR</sequence>
<dbReference type="SUPFAM" id="SSF57362">
    <property type="entry name" value="BPTI-like"/>
    <property type="match status" value="3"/>
</dbReference>
<feature type="domain" description="BPTI/Kunitz inhibitor" evidence="4">
    <location>
        <begin position="141"/>
        <end position="186"/>
    </location>
</feature>
<gene>
    <name evidence="5" type="ORF">TTEB3V08_LOCUS1487</name>
</gene>
<evidence type="ECO:0000256" key="1">
    <source>
        <dbReference type="ARBA" id="ARBA00022690"/>
    </source>
</evidence>
<keyword evidence="1" id="KW-0646">Protease inhibitor</keyword>
<dbReference type="InterPro" id="IPR002223">
    <property type="entry name" value="Kunitz_BPTI"/>
</dbReference>
<dbReference type="Pfam" id="PF00014">
    <property type="entry name" value="Kunitz_BPTI"/>
    <property type="match status" value="3"/>
</dbReference>
<dbReference type="PRINTS" id="PR00759">
    <property type="entry name" value="BASICPTASE"/>
</dbReference>
<dbReference type="PANTHER" id="PTHR10083">
    <property type="entry name" value="KUNITZ-TYPE PROTEASE INHIBITOR-RELATED"/>
    <property type="match status" value="1"/>
</dbReference>
<dbReference type="Gene3D" id="4.10.410.10">
    <property type="entry name" value="Pancreatic trypsin inhibitor Kunitz domain"/>
    <property type="match status" value="3"/>
</dbReference>
<feature type="domain" description="BPTI/Kunitz inhibitor" evidence="4">
    <location>
        <begin position="96"/>
        <end position="137"/>
    </location>
</feature>
<dbReference type="GO" id="GO:0005615">
    <property type="term" value="C:extracellular space"/>
    <property type="evidence" value="ECO:0007669"/>
    <property type="project" value="TreeGrafter"/>
</dbReference>
<dbReference type="PROSITE" id="PS00280">
    <property type="entry name" value="BPTI_KUNITZ_1"/>
    <property type="match status" value="1"/>
</dbReference>
<organism evidence="5">
    <name type="scientific">Timema tahoe</name>
    <dbReference type="NCBI Taxonomy" id="61484"/>
    <lineage>
        <taxon>Eukaryota</taxon>
        <taxon>Metazoa</taxon>
        <taxon>Ecdysozoa</taxon>
        <taxon>Arthropoda</taxon>
        <taxon>Hexapoda</taxon>
        <taxon>Insecta</taxon>
        <taxon>Pterygota</taxon>
        <taxon>Neoptera</taxon>
        <taxon>Polyneoptera</taxon>
        <taxon>Phasmatodea</taxon>
        <taxon>Timematodea</taxon>
        <taxon>Timematoidea</taxon>
        <taxon>Timematidae</taxon>
        <taxon>Timema</taxon>
    </lineage>
</organism>
<feature type="domain" description="BPTI/Kunitz inhibitor" evidence="4">
    <location>
        <begin position="201"/>
        <end position="251"/>
    </location>
</feature>
<dbReference type="FunFam" id="4.10.410.10:FF:000004">
    <property type="entry name" value="Tissue factor pathway inhibitor"/>
    <property type="match status" value="1"/>
</dbReference>
<dbReference type="AlphaFoldDB" id="A0A7R9FH15"/>
<proteinExistence type="predicted"/>
<dbReference type="GO" id="GO:0004867">
    <property type="term" value="F:serine-type endopeptidase inhibitor activity"/>
    <property type="evidence" value="ECO:0007669"/>
    <property type="project" value="UniProtKB-KW"/>
</dbReference>
<evidence type="ECO:0000313" key="5">
    <source>
        <dbReference type="EMBL" id="CAD7453342.1"/>
    </source>
</evidence>